<feature type="region of interest" description="Disordered" evidence="1">
    <location>
        <begin position="1"/>
        <end position="31"/>
    </location>
</feature>
<evidence type="ECO:0000256" key="2">
    <source>
        <dbReference type="SAM" id="Phobius"/>
    </source>
</evidence>
<dbReference type="SUPFAM" id="SSF52540">
    <property type="entry name" value="P-loop containing nucleoside triphosphate hydrolases"/>
    <property type="match status" value="1"/>
</dbReference>
<feature type="compositionally biased region" description="Acidic residues" evidence="1">
    <location>
        <begin position="11"/>
        <end position="25"/>
    </location>
</feature>
<evidence type="ECO:0008006" key="5">
    <source>
        <dbReference type="Google" id="ProtNLM"/>
    </source>
</evidence>
<accession>A0AAW1LKN0</accession>
<keyword evidence="2" id="KW-0472">Membrane</keyword>
<gene>
    <name evidence="3" type="ORF">RND81_04G103900</name>
</gene>
<dbReference type="AlphaFoldDB" id="A0AAW1LKN0"/>
<dbReference type="Gene3D" id="3.40.50.300">
    <property type="entry name" value="P-loop containing nucleotide triphosphate hydrolases"/>
    <property type="match status" value="1"/>
</dbReference>
<dbReference type="InterPro" id="IPR027417">
    <property type="entry name" value="P-loop_NTPase"/>
</dbReference>
<dbReference type="Proteomes" id="UP001443914">
    <property type="component" value="Unassembled WGS sequence"/>
</dbReference>
<comment type="caution">
    <text evidence="3">The sequence shown here is derived from an EMBL/GenBank/DDBJ whole genome shotgun (WGS) entry which is preliminary data.</text>
</comment>
<organism evidence="3 4">
    <name type="scientific">Saponaria officinalis</name>
    <name type="common">Common soapwort</name>
    <name type="synonym">Lychnis saponaria</name>
    <dbReference type="NCBI Taxonomy" id="3572"/>
    <lineage>
        <taxon>Eukaryota</taxon>
        <taxon>Viridiplantae</taxon>
        <taxon>Streptophyta</taxon>
        <taxon>Embryophyta</taxon>
        <taxon>Tracheophyta</taxon>
        <taxon>Spermatophyta</taxon>
        <taxon>Magnoliopsida</taxon>
        <taxon>eudicotyledons</taxon>
        <taxon>Gunneridae</taxon>
        <taxon>Pentapetalae</taxon>
        <taxon>Caryophyllales</taxon>
        <taxon>Caryophyllaceae</taxon>
        <taxon>Caryophylleae</taxon>
        <taxon>Saponaria</taxon>
    </lineage>
</organism>
<keyword evidence="2" id="KW-1133">Transmembrane helix</keyword>
<feature type="compositionally biased region" description="Basic and acidic residues" evidence="1">
    <location>
        <begin position="528"/>
        <end position="542"/>
    </location>
</feature>
<dbReference type="CDD" id="cd00882">
    <property type="entry name" value="Ras_like_GTPase"/>
    <property type="match status" value="1"/>
</dbReference>
<evidence type="ECO:0000256" key="1">
    <source>
        <dbReference type="SAM" id="MobiDB-lite"/>
    </source>
</evidence>
<dbReference type="EMBL" id="JBDFQZ010000004">
    <property type="protein sequence ID" value="KAK9733961.1"/>
    <property type="molecule type" value="Genomic_DNA"/>
</dbReference>
<reference evidence="3" key="1">
    <citation type="submission" date="2024-03" db="EMBL/GenBank/DDBJ databases">
        <title>WGS assembly of Saponaria officinalis var. Norfolk2.</title>
        <authorList>
            <person name="Jenkins J."/>
            <person name="Shu S."/>
            <person name="Grimwood J."/>
            <person name="Barry K."/>
            <person name="Goodstein D."/>
            <person name="Schmutz J."/>
            <person name="Leebens-Mack J."/>
            <person name="Osbourn A."/>
        </authorList>
    </citation>
    <scope>NUCLEOTIDE SEQUENCE [LARGE SCALE GENOMIC DNA]</scope>
    <source>
        <strain evidence="3">JIC</strain>
    </source>
</reference>
<feature type="region of interest" description="Disordered" evidence="1">
    <location>
        <begin position="477"/>
        <end position="579"/>
    </location>
</feature>
<proteinExistence type="predicted"/>
<name>A0AAW1LKN0_SAPOF</name>
<protein>
    <recommendedName>
        <fullName evidence="5">P-loop containing nucleoside triphosphate hydrolases superfamily protein</fullName>
    </recommendedName>
</protein>
<feature type="transmembrane region" description="Helical" evidence="2">
    <location>
        <begin position="390"/>
        <end position="412"/>
    </location>
</feature>
<keyword evidence="2" id="KW-0812">Transmembrane</keyword>
<evidence type="ECO:0000313" key="3">
    <source>
        <dbReference type="EMBL" id="KAK9733961.1"/>
    </source>
</evidence>
<keyword evidence="4" id="KW-1185">Reference proteome</keyword>
<evidence type="ECO:0000313" key="4">
    <source>
        <dbReference type="Proteomes" id="UP001443914"/>
    </source>
</evidence>
<dbReference type="PANTHER" id="PTHR14241:SF32">
    <property type="entry name" value="VWFA DOMAIN-CONTAINING PROTEIN-RELATED"/>
    <property type="match status" value="1"/>
</dbReference>
<dbReference type="PANTHER" id="PTHR14241">
    <property type="entry name" value="INTERFERON-INDUCED PROTEIN 44"/>
    <property type="match status" value="1"/>
</dbReference>
<sequence length="590" mass="67270">MGGDHLHSFASEDESSILDNDDDCSEVSSYPSSFYRDGLRLRDEDESSRGSSGYLYKGFDELGYGFASNPVEFDNNLRRRKVSYNEIMRNYDELWSRRESLYQAKYKILSYSPGAWISNAGNKKLQDYALPITTSLLLVGPKGSGKSSLVNRISRVFEDDKFASERAQVTYNSHTGEGTFFLQEYMIPRSSTSFCLFDTRSLSEDFVDNDEMLKLWMMKGVRHGELVVRDSDNPRLRMSLKCKAQQSGTPSSQIRKINYVIFVVNGLSVLRSMNSPKEEAKRFMEMVTKTFNCPYLSFKDDKPVIVVTHGDLLSLGDRARVRVYLGEKLGVPPAKQIFDIPDNSDPLTELTIVDMIRYSLEHADKHMPCREPREWVGRSKLTIDTGKYEVPMSSILTVMFLAMLLGIACIAFPMHQSRKHNAPLPESANHWTSYPYEPRERLVTVPYSESVSSINYSQNRKPQVTSPQTLPFESTIESQGYENSVPEAKTSPTSPSHMVENRELENPEEEQANLEHEVTSLPSLSVSEKQEQESWRAEDDATSKPVKSVVTSRLKSDKEGRHKSRSPSPEKKHPKSAVKWHKIRHLWLDE</sequence>